<protein>
    <submittedName>
        <fullName evidence="2">Uncharacterized protein</fullName>
    </submittedName>
</protein>
<keyword evidence="1" id="KW-1133">Transmembrane helix</keyword>
<feature type="transmembrane region" description="Helical" evidence="1">
    <location>
        <begin position="77"/>
        <end position="93"/>
    </location>
</feature>
<gene>
    <name evidence="2" type="ORF">LITE_LOCUS10317</name>
</gene>
<name>A0AAV0IPY4_9ROSI</name>
<evidence type="ECO:0000256" key="1">
    <source>
        <dbReference type="SAM" id="Phobius"/>
    </source>
</evidence>
<proteinExistence type="predicted"/>
<dbReference type="AlphaFoldDB" id="A0AAV0IPY4"/>
<organism evidence="2 3">
    <name type="scientific">Linum tenue</name>
    <dbReference type="NCBI Taxonomy" id="586396"/>
    <lineage>
        <taxon>Eukaryota</taxon>
        <taxon>Viridiplantae</taxon>
        <taxon>Streptophyta</taxon>
        <taxon>Embryophyta</taxon>
        <taxon>Tracheophyta</taxon>
        <taxon>Spermatophyta</taxon>
        <taxon>Magnoliopsida</taxon>
        <taxon>eudicotyledons</taxon>
        <taxon>Gunneridae</taxon>
        <taxon>Pentapetalae</taxon>
        <taxon>rosids</taxon>
        <taxon>fabids</taxon>
        <taxon>Malpighiales</taxon>
        <taxon>Linaceae</taxon>
        <taxon>Linum</taxon>
    </lineage>
</organism>
<evidence type="ECO:0000313" key="2">
    <source>
        <dbReference type="EMBL" id="CAI0399462.1"/>
    </source>
</evidence>
<sequence length="94" mass="11055">KLPLSCNFYPPSPSFYHYPFTTESQAIHWLGGNDTWLWELTSLKLKQKADKSIKLYLLWYFEQGAEERSWVISQAKVISLAGFSFSYFCIFLMN</sequence>
<reference evidence="2" key="1">
    <citation type="submission" date="2022-08" db="EMBL/GenBank/DDBJ databases">
        <authorList>
            <person name="Gutierrez-Valencia J."/>
        </authorList>
    </citation>
    <scope>NUCLEOTIDE SEQUENCE</scope>
</reference>
<comment type="caution">
    <text evidence="2">The sequence shown here is derived from an EMBL/GenBank/DDBJ whole genome shotgun (WGS) entry which is preliminary data.</text>
</comment>
<keyword evidence="1" id="KW-0812">Transmembrane</keyword>
<dbReference type="EMBL" id="CAMGYJ010000004">
    <property type="protein sequence ID" value="CAI0399462.1"/>
    <property type="molecule type" value="Genomic_DNA"/>
</dbReference>
<feature type="non-terminal residue" evidence="2">
    <location>
        <position position="1"/>
    </location>
</feature>
<evidence type="ECO:0000313" key="3">
    <source>
        <dbReference type="Proteomes" id="UP001154282"/>
    </source>
</evidence>
<dbReference type="Proteomes" id="UP001154282">
    <property type="component" value="Unassembled WGS sequence"/>
</dbReference>
<keyword evidence="3" id="KW-1185">Reference proteome</keyword>
<accession>A0AAV0IPY4</accession>
<keyword evidence="1" id="KW-0472">Membrane</keyword>